<dbReference type="SUPFAM" id="SSF53649">
    <property type="entry name" value="Alkaline phosphatase-like"/>
    <property type="match status" value="1"/>
</dbReference>
<keyword evidence="2" id="KW-1185">Reference proteome</keyword>
<dbReference type="InterPro" id="IPR010869">
    <property type="entry name" value="DUF1501"/>
</dbReference>
<proteinExistence type="predicted"/>
<evidence type="ECO:0008006" key="3">
    <source>
        <dbReference type="Google" id="ProtNLM"/>
    </source>
</evidence>
<reference evidence="1 2" key="1">
    <citation type="submission" date="2019-07" db="EMBL/GenBank/DDBJ databases">
        <title>Whole genome shotgun sequence of Brevifollis gellanilyticus NBRC 108608.</title>
        <authorList>
            <person name="Hosoyama A."/>
            <person name="Uohara A."/>
            <person name="Ohji S."/>
            <person name="Ichikawa N."/>
        </authorList>
    </citation>
    <scope>NUCLEOTIDE SEQUENCE [LARGE SCALE GENOMIC DNA]</scope>
    <source>
        <strain evidence="1 2">NBRC 108608</strain>
    </source>
</reference>
<dbReference type="PANTHER" id="PTHR43737:SF1">
    <property type="entry name" value="DUF1501 DOMAIN-CONTAINING PROTEIN"/>
    <property type="match status" value="1"/>
</dbReference>
<sequence length="484" mass="53566">MKRWTVAQKRSSCGRFLPMSPSDLIGPCAPAPWSRRRLLTAGGLGMFGLTMPRLLQANEAAGMDKLIARAKSVVFLFQWGGPSHLETFDMKPDAPEGIRGFHKPIKSSADGIMVSDRLPKTARIMDKVTLIRSMHHTMKNHNSAGYYALSGHAPPSDDQRLKETQDLFPAYASVVDRLSPVTGALPTSVSLPWTVSDGSFTPGQRGSFLGKQHDPFFVLRDPSSPSFALPELSLPSDISYERLSARRELQKLVDAQTKLLDYSAEARGIEGYYEKALAMLHSEKLRTAFDLTKESDKVRDSYGRTAYGQSCLLARRLVEAGVKFVTVNFAPSIGGQSTTEGGWDTHGFNDTRMFPIIDKYHMPMTEQTLPTFLNDLEDRGLLDTTLVVWVGEFGRTPKINKNISRDHWPQCYTALLAGGGVKRGFVHGASDKNGEYPAEKPVKPDDLAATMYHLLGVRHDTEVRDVANRPVPISYGRVIQEVIA</sequence>
<comment type="caution">
    <text evidence="1">The sequence shown here is derived from an EMBL/GenBank/DDBJ whole genome shotgun (WGS) entry which is preliminary data.</text>
</comment>
<dbReference type="Pfam" id="PF07394">
    <property type="entry name" value="DUF1501"/>
    <property type="match status" value="1"/>
</dbReference>
<protein>
    <recommendedName>
        <fullName evidence="3">Sulfatase</fullName>
    </recommendedName>
</protein>
<evidence type="ECO:0000313" key="2">
    <source>
        <dbReference type="Proteomes" id="UP000321577"/>
    </source>
</evidence>
<dbReference type="AlphaFoldDB" id="A0A512MBH6"/>
<dbReference type="RefSeq" id="WP_246145743.1">
    <property type="nucleotide sequence ID" value="NZ_BKAG01000025.1"/>
</dbReference>
<gene>
    <name evidence="1" type="ORF">BGE01nite_33690</name>
</gene>
<dbReference type="EMBL" id="BKAG01000025">
    <property type="protein sequence ID" value="GEP44078.1"/>
    <property type="molecule type" value="Genomic_DNA"/>
</dbReference>
<dbReference type="PANTHER" id="PTHR43737">
    <property type="entry name" value="BLL7424 PROTEIN"/>
    <property type="match status" value="1"/>
</dbReference>
<evidence type="ECO:0000313" key="1">
    <source>
        <dbReference type="EMBL" id="GEP44078.1"/>
    </source>
</evidence>
<dbReference type="InterPro" id="IPR017850">
    <property type="entry name" value="Alkaline_phosphatase_core_sf"/>
</dbReference>
<accession>A0A512MBH6</accession>
<name>A0A512MBH6_9BACT</name>
<dbReference type="Proteomes" id="UP000321577">
    <property type="component" value="Unassembled WGS sequence"/>
</dbReference>
<organism evidence="1 2">
    <name type="scientific">Brevifollis gellanilyticus</name>
    <dbReference type="NCBI Taxonomy" id="748831"/>
    <lineage>
        <taxon>Bacteria</taxon>
        <taxon>Pseudomonadati</taxon>
        <taxon>Verrucomicrobiota</taxon>
        <taxon>Verrucomicrobiia</taxon>
        <taxon>Verrucomicrobiales</taxon>
        <taxon>Verrucomicrobiaceae</taxon>
    </lineage>
</organism>